<feature type="domain" description="Schlafen AlbA-2" evidence="1">
    <location>
        <begin position="14"/>
        <end position="128"/>
    </location>
</feature>
<dbReference type="InterPro" id="IPR007421">
    <property type="entry name" value="Schlafen_AlbA_2_dom"/>
</dbReference>
<evidence type="ECO:0000313" key="3">
    <source>
        <dbReference type="Proteomes" id="UP000266292"/>
    </source>
</evidence>
<dbReference type="STRING" id="709015.GCA_000472485_02068"/>
<dbReference type="PANTHER" id="PTHR30595:SF6">
    <property type="entry name" value="SCHLAFEN ALBA-2 DOMAIN-CONTAINING PROTEIN"/>
    <property type="match status" value="1"/>
</dbReference>
<accession>A0A1X9YSE9</accession>
<dbReference type="AlphaFoldDB" id="A0A1X9YSE9"/>
<name>A0A1X9YSE9_9BACT</name>
<gene>
    <name evidence="2" type="ORF">CA264_10250</name>
</gene>
<dbReference type="Pfam" id="PF04326">
    <property type="entry name" value="SLFN_AlbA_2"/>
    <property type="match status" value="1"/>
</dbReference>
<dbReference type="InterPro" id="IPR036390">
    <property type="entry name" value="WH_DNA-bd_sf"/>
</dbReference>
<dbReference type="EMBL" id="CP021235">
    <property type="protein sequence ID" value="ARS35792.1"/>
    <property type="molecule type" value="Genomic_DNA"/>
</dbReference>
<dbReference type="Gene3D" id="3.30.565.60">
    <property type="match status" value="1"/>
</dbReference>
<organism evidence="2 3">
    <name type="scientific">Pontibacter actiniarum</name>
    <dbReference type="NCBI Taxonomy" id="323450"/>
    <lineage>
        <taxon>Bacteria</taxon>
        <taxon>Pseudomonadati</taxon>
        <taxon>Bacteroidota</taxon>
        <taxon>Cytophagia</taxon>
        <taxon>Cytophagales</taxon>
        <taxon>Hymenobacteraceae</taxon>
        <taxon>Pontibacter</taxon>
    </lineage>
</organism>
<keyword evidence="3" id="KW-1185">Reference proteome</keyword>
<dbReference type="SUPFAM" id="SSF46785">
    <property type="entry name" value="Winged helix' DNA-binding domain"/>
    <property type="match status" value="1"/>
</dbReference>
<protein>
    <submittedName>
        <fullName evidence="2">AAA family ATPase</fullName>
    </submittedName>
</protein>
<dbReference type="Proteomes" id="UP000266292">
    <property type="component" value="Chromosome"/>
</dbReference>
<dbReference type="PANTHER" id="PTHR30595">
    <property type="entry name" value="GLPR-RELATED TRANSCRIPTIONAL REPRESSOR"/>
    <property type="match status" value="1"/>
</dbReference>
<evidence type="ECO:0000313" key="2">
    <source>
        <dbReference type="EMBL" id="ARS35792.1"/>
    </source>
</evidence>
<dbReference type="Gene3D" id="3.30.950.30">
    <property type="entry name" value="Schlafen, AAA domain"/>
    <property type="match status" value="1"/>
</dbReference>
<reference evidence="3" key="1">
    <citation type="submission" date="2017-05" db="EMBL/GenBank/DDBJ databases">
        <authorList>
            <person name="Ray J."/>
            <person name="Price M."/>
            <person name="Deutschbauer A."/>
        </authorList>
    </citation>
    <scope>NUCLEOTIDE SEQUENCE [LARGE SCALE GENOMIC DNA]</scope>
    <source>
        <strain evidence="3">DSM 19842</strain>
    </source>
</reference>
<dbReference type="OrthoDB" id="9807907at2"/>
<dbReference type="Gene3D" id="1.10.10.10">
    <property type="entry name" value="Winged helix-like DNA-binding domain superfamily/Winged helix DNA-binding domain"/>
    <property type="match status" value="1"/>
</dbReference>
<dbReference type="InterPro" id="IPR038461">
    <property type="entry name" value="Schlafen_AlbA_2_dom_sf"/>
</dbReference>
<dbReference type="InterPro" id="IPR038475">
    <property type="entry name" value="RecG_C_sf"/>
</dbReference>
<dbReference type="KEGG" id="pact:CA264_10250"/>
<evidence type="ECO:0000259" key="1">
    <source>
        <dbReference type="Pfam" id="PF04326"/>
    </source>
</evidence>
<dbReference type="RefSeq" id="WP_025606890.1">
    <property type="nucleotide sequence ID" value="NZ_CP021235.1"/>
</dbReference>
<proteinExistence type="predicted"/>
<sequence>MSDKRILQLLQEGEGLRTEFKKASTSLPKNLFETVCAFLNRAGGSIFLGVDDDGSVLGVDPASVGKLKTDLANLSNNAQKLEPPFILFPEEYELDGKAILHIQVPESSQVHRTNGAIFDRSEDGDYRLNNHGQVAELYNRKRAHFTENTIYPYLGFDDFKPELFPKVRNLIYSRDPGHPWLAMDDEQLLRTAGFYRRDFATNQEGYTLAAALVFGRDEVIQQVLPHYKIDALVRREDLDRYDDRAYIQTNLIEAYEQLMAFIAKHLPDRFHMEGDTRVSLRTKIFREVVANLIVHREYTNALPATLVIYRDRVITENANRPQHHGLLVPGQFSPFPKNPTIAKFFIQLGRVDELGSGVRNVHLFLPLYSPGRVPTFDDGDVFRIEIPLDHAMAEGSVHGVSEGLLGEHNVKVSERIAKVLDFVLEHPQATTAVIAEFIGVSEKTAKRDLKVLRDRKLIHFVGPPKSGHYMPTEELREILRNSRS</sequence>
<dbReference type="InterPro" id="IPR036388">
    <property type="entry name" value="WH-like_DNA-bd_sf"/>
</dbReference>